<dbReference type="InterPro" id="IPR023214">
    <property type="entry name" value="HAD_sf"/>
</dbReference>
<dbReference type="Pfam" id="PF08282">
    <property type="entry name" value="Hydrolase_3"/>
    <property type="match status" value="1"/>
</dbReference>
<evidence type="ECO:0000313" key="2">
    <source>
        <dbReference type="Proteomes" id="UP000229056"/>
    </source>
</evidence>
<dbReference type="Proteomes" id="UP000229056">
    <property type="component" value="Unassembled WGS sequence"/>
</dbReference>
<gene>
    <name evidence="1" type="ORF">COT80_03665</name>
</gene>
<name>A0A2H0W3I4_9BACT</name>
<protein>
    <submittedName>
        <fullName evidence="1">Phosphatase</fullName>
    </submittedName>
</protein>
<sequence>MSDDIIIKKIPKNLILDVDGVLTDGTYHYTIDGKVAKIFGPDDNDALCLLKKYLTIHMVSGDKRGFDITKKRIDDMKFPIDLVSTFDRLKWITDRFNPEETIYMGDGIFDASIFNGVMYGIAPANAFITTKQHANYVTPSRGADSAVAEACLHILEKFFEPFDPLNLNVDSVGVWQNKK</sequence>
<dbReference type="EMBL" id="PEZY01000012">
    <property type="protein sequence ID" value="PIS05837.1"/>
    <property type="molecule type" value="Genomic_DNA"/>
</dbReference>
<dbReference type="SUPFAM" id="SSF56784">
    <property type="entry name" value="HAD-like"/>
    <property type="match status" value="1"/>
</dbReference>
<organism evidence="1 2">
    <name type="scientific">Candidatus Buchananbacteria bacterium CG10_big_fil_rev_8_21_14_0_10_33_19</name>
    <dbReference type="NCBI Taxonomy" id="1974525"/>
    <lineage>
        <taxon>Bacteria</taxon>
        <taxon>Candidatus Buchananiibacteriota</taxon>
    </lineage>
</organism>
<proteinExistence type="predicted"/>
<reference evidence="2" key="1">
    <citation type="submission" date="2017-09" db="EMBL/GenBank/DDBJ databases">
        <title>Depth-based differentiation of microbial function through sediment-hosted aquifers and enrichment of novel symbionts in the deep terrestrial subsurface.</title>
        <authorList>
            <person name="Probst A.J."/>
            <person name="Ladd B."/>
            <person name="Jarett J.K."/>
            <person name="Geller-Mcgrath D.E."/>
            <person name="Sieber C.M.K."/>
            <person name="Emerson J.B."/>
            <person name="Anantharaman K."/>
            <person name="Thomas B.C."/>
            <person name="Malmstrom R."/>
            <person name="Stieglmeier M."/>
            <person name="Klingl A."/>
            <person name="Woyke T."/>
            <person name="Ryan C.M."/>
            <person name="Banfield J.F."/>
        </authorList>
    </citation>
    <scope>NUCLEOTIDE SEQUENCE [LARGE SCALE GENOMIC DNA]</scope>
</reference>
<accession>A0A2H0W3I4</accession>
<dbReference type="Gene3D" id="3.40.50.1000">
    <property type="entry name" value="HAD superfamily/HAD-like"/>
    <property type="match status" value="1"/>
</dbReference>
<comment type="caution">
    <text evidence="1">The sequence shown here is derived from an EMBL/GenBank/DDBJ whole genome shotgun (WGS) entry which is preliminary data.</text>
</comment>
<dbReference type="AlphaFoldDB" id="A0A2H0W3I4"/>
<dbReference type="InterPro" id="IPR036412">
    <property type="entry name" value="HAD-like_sf"/>
</dbReference>
<evidence type="ECO:0000313" key="1">
    <source>
        <dbReference type="EMBL" id="PIS05837.1"/>
    </source>
</evidence>